<sequence>MRAGLSGRFLAVALFALAACETVAPPPPPTEPPARPTPPVSATPAEPSQASKDLATYYARVQNDLLTRGLLRKDGGGPDTPFNARQLAENFERIALYDEYGGGTGTLSGRTTASVLRRWEKPVRISVEFGATVSKDQRKSDTALISRYAARLARVTGHDIRMDAHAPNYHVIVAGEDDRPAFAARLREIVPGINPASVSTFVNLPRSVSCVVFAFPGRTDFSYVKAIALIRAEHPPQMRESCIHEELAQGLGLANDSPEARPSIFNDDEEFGLLTSHDELLLKMLYDPRLRMGMTAREARPIIETIAAELTGGPV</sequence>
<dbReference type="EMBL" id="FOJU01000002">
    <property type="protein sequence ID" value="SFA87147.1"/>
    <property type="molecule type" value="Genomic_DNA"/>
</dbReference>
<keyword evidence="2" id="KW-0732">Signal</keyword>
<dbReference type="RefSeq" id="WP_092062134.1">
    <property type="nucleotide sequence ID" value="NZ_FOJU01000002.1"/>
</dbReference>
<feature type="compositionally biased region" description="Pro residues" evidence="1">
    <location>
        <begin position="24"/>
        <end position="41"/>
    </location>
</feature>
<feature type="chain" id="PRO_5011463753" description="DUF2927 domain-containing protein" evidence="2">
    <location>
        <begin position="19"/>
        <end position="315"/>
    </location>
</feature>
<name>A0A1I0WFH4_9RHOB</name>
<feature type="signal peptide" evidence="2">
    <location>
        <begin position="1"/>
        <end position="18"/>
    </location>
</feature>
<proteinExistence type="predicted"/>
<dbReference type="InterPro" id="IPR021323">
    <property type="entry name" value="DUF2927"/>
</dbReference>
<evidence type="ECO:0000256" key="2">
    <source>
        <dbReference type="SAM" id="SignalP"/>
    </source>
</evidence>
<evidence type="ECO:0000313" key="3">
    <source>
        <dbReference type="EMBL" id="SFA87147.1"/>
    </source>
</evidence>
<dbReference type="PROSITE" id="PS51257">
    <property type="entry name" value="PROKAR_LIPOPROTEIN"/>
    <property type="match status" value="1"/>
</dbReference>
<dbReference type="Pfam" id="PF11150">
    <property type="entry name" value="DUF2927"/>
    <property type="match status" value="1"/>
</dbReference>
<evidence type="ECO:0008006" key="5">
    <source>
        <dbReference type="Google" id="ProtNLM"/>
    </source>
</evidence>
<organism evidence="3 4">
    <name type="scientific">Poseidonocella pacifica</name>
    <dbReference type="NCBI Taxonomy" id="871651"/>
    <lineage>
        <taxon>Bacteria</taxon>
        <taxon>Pseudomonadati</taxon>
        <taxon>Pseudomonadota</taxon>
        <taxon>Alphaproteobacteria</taxon>
        <taxon>Rhodobacterales</taxon>
        <taxon>Roseobacteraceae</taxon>
        <taxon>Poseidonocella</taxon>
    </lineage>
</organism>
<evidence type="ECO:0000256" key="1">
    <source>
        <dbReference type="SAM" id="MobiDB-lite"/>
    </source>
</evidence>
<evidence type="ECO:0000313" key="4">
    <source>
        <dbReference type="Proteomes" id="UP000198796"/>
    </source>
</evidence>
<keyword evidence="4" id="KW-1185">Reference proteome</keyword>
<protein>
    <recommendedName>
        <fullName evidence="5">DUF2927 domain-containing protein</fullName>
    </recommendedName>
</protein>
<dbReference type="STRING" id="871651.SAMN05421688_1354"/>
<gene>
    <name evidence="3" type="ORF">SAMN05421688_1354</name>
</gene>
<dbReference type="Proteomes" id="UP000198796">
    <property type="component" value="Unassembled WGS sequence"/>
</dbReference>
<accession>A0A1I0WFH4</accession>
<reference evidence="3 4" key="1">
    <citation type="submission" date="2016-10" db="EMBL/GenBank/DDBJ databases">
        <authorList>
            <person name="de Groot N.N."/>
        </authorList>
    </citation>
    <scope>NUCLEOTIDE SEQUENCE [LARGE SCALE GENOMIC DNA]</scope>
    <source>
        <strain evidence="3 4">DSM 29316</strain>
    </source>
</reference>
<feature type="region of interest" description="Disordered" evidence="1">
    <location>
        <begin position="24"/>
        <end position="49"/>
    </location>
</feature>
<dbReference type="OrthoDB" id="3295600at2"/>
<dbReference type="AlphaFoldDB" id="A0A1I0WFH4"/>